<dbReference type="Gramene" id="Bo9g174980.1">
    <property type="protein sequence ID" value="Bo9g174980.1"/>
    <property type="gene ID" value="Bo9g174980"/>
</dbReference>
<dbReference type="InterPro" id="IPR029021">
    <property type="entry name" value="Prot-tyrosine_phosphatase-like"/>
</dbReference>
<dbReference type="InterPro" id="IPR014020">
    <property type="entry name" value="Tensin_C2-dom"/>
</dbReference>
<keyword evidence="5" id="KW-1185">Reference proteome</keyword>
<feature type="domain" description="C2 tensin-type" evidence="3">
    <location>
        <begin position="194"/>
        <end position="332"/>
    </location>
</feature>
<keyword evidence="1" id="KW-0904">Protein phosphatase</keyword>
<dbReference type="Proteomes" id="UP000032141">
    <property type="component" value="Chromosome C9"/>
</dbReference>
<dbReference type="InterPro" id="IPR035892">
    <property type="entry name" value="C2_domain_sf"/>
</dbReference>
<dbReference type="InterPro" id="IPR051144">
    <property type="entry name" value="Formin_homology_domain"/>
</dbReference>
<evidence type="ECO:0000256" key="2">
    <source>
        <dbReference type="SAM" id="MobiDB-lite"/>
    </source>
</evidence>
<sequence>MSLFRKHFYRKAQDRLVEISEHVYAFDCCFSCDVMGDDEYKLYLDGIVAQLHDHYPDASFMVCNFRAGYQRSRISTLLSQYRMWVMDYPNQQGSVPLLPLQVISQFLISSESWLGQQNVMLMHCERGSLPLLDFMLSALLLYIDRYHGDQKTLELAYNQGSMELLRHASSLNPRPSQLRYLQYISTSSEWPSSEAPLLLDCLILKGLSHFEWRRDWRPSLRVFGQDPKARACTCRSSILLFSTPKTDHMYQQEECILVMLDIQCRVQGDVVLEFVNLSDNLVCEEMIFRIMFHTAFVRGNVLKVRRTMMDILWDAKDEFPKELEAEVSAPDNVSEIEAFSEELEKMEAVKETRMKKAKGASDVNISSFAVDNVNLNKRGEVDLEPSLPGTKPEKTSPIKSFSDRSFTGFSPRRRRRVSQGITPEPVSCSSVTLQDMSSFMLKVKIDLMGTLPIVADTFPSKISFNVRIHGIPLHFWSEGTIRTIGEQLGKSSIKDEKDARIWVEVNGLEPLIMKMDIELPTDEITEVELEYLKIEKHCFTCFSLFHEELDCPHRPLNALPPKERLLGITQSIALQRIEAEKRRHDDRRGYRRPEELRSVSRQNEDNYGQAERNRTNGRDGQIKRYDYGRHRSIISRTARSSSDYVRSKAPSLQYRVVERNRPSSVSSTPHHQIQRLDDDDLRAHLQPQPVETLPSDHGTDITPTRTVKDRLGVPSNFKAASNSGSKERKSALERISDPIQTKELSARRASNFESGRLQEVESRGEEEAPMDQDQTEDQITRTERIPAPLRLGANNSAKKNRRDGIPIAAQSKVACKRRITNPLKKRVARSPLLGLNQRRVTPVRASTSARRKLIVEKDKEIPCDKGGISKQHKESSRPTTLLTDVSPMTSLLSWERMSKDCTWMASESWLSLEGQPNVLLMHCEKGGWPVLAFMLSGLLLYRKQYQEEQKTLEMVQKQAPKDLLHQSSPLNSQPSQLRYLHYISRRNLGPDWPPSATPLLLDCLILRDFPHFVGSNQFYGFMVRTLKPEPTEVPYFSFPHPKTEKHTRLNQQEECTLVKLDIQYCRVQGDVVLECIILHDDLVREEMVFRVMFNTAFVRGNVLIVQRDEMDMLWDAKDQFPKEFN</sequence>
<dbReference type="SUPFAM" id="SSF49562">
    <property type="entry name" value="C2 domain (Calcium/lipid-binding domain, CaLB)"/>
    <property type="match status" value="2"/>
</dbReference>
<dbReference type="AlphaFoldDB" id="A0A0D3EH03"/>
<reference evidence="4" key="2">
    <citation type="submission" date="2015-03" db="UniProtKB">
        <authorList>
            <consortium name="EnsemblPlants"/>
        </authorList>
    </citation>
    <scope>IDENTIFICATION</scope>
</reference>
<dbReference type="eggNOG" id="KOG1075">
    <property type="taxonomic scope" value="Eukaryota"/>
</dbReference>
<dbReference type="Gene3D" id="2.60.40.1110">
    <property type="match status" value="2"/>
</dbReference>
<evidence type="ECO:0000313" key="4">
    <source>
        <dbReference type="EnsemblPlants" id="Bo9g174980.1"/>
    </source>
</evidence>
<name>A0A0D3EH03_BRAOL</name>
<feature type="compositionally biased region" description="Basic and acidic residues" evidence="2">
    <location>
        <begin position="579"/>
        <end position="604"/>
    </location>
</feature>
<feature type="compositionally biased region" description="Acidic residues" evidence="2">
    <location>
        <begin position="767"/>
        <end position="776"/>
    </location>
</feature>
<reference evidence="4 5" key="1">
    <citation type="journal article" date="2014" name="Genome Biol.">
        <title>Transcriptome and methylome profiling reveals relics of genome dominance in the mesopolyploid Brassica oleracea.</title>
        <authorList>
            <person name="Parkin I.A."/>
            <person name="Koh C."/>
            <person name="Tang H."/>
            <person name="Robinson S.J."/>
            <person name="Kagale S."/>
            <person name="Clarke W.E."/>
            <person name="Town C.D."/>
            <person name="Nixon J."/>
            <person name="Krishnakumar V."/>
            <person name="Bidwell S.L."/>
            <person name="Denoeud F."/>
            <person name="Belcram H."/>
            <person name="Links M.G."/>
            <person name="Just J."/>
            <person name="Clarke C."/>
            <person name="Bender T."/>
            <person name="Huebert T."/>
            <person name="Mason A.S."/>
            <person name="Pires J.C."/>
            <person name="Barker G."/>
            <person name="Moore J."/>
            <person name="Walley P.G."/>
            <person name="Manoli S."/>
            <person name="Batley J."/>
            <person name="Edwards D."/>
            <person name="Nelson M.N."/>
            <person name="Wang X."/>
            <person name="Paterson A.H."/>
            <person name="King G."/>
            <person name="Bancroft I."/>
            <person name="Chalhoub B."/>
            <person name="Sharpe A.G."/>
        </authorList>
    </citation>
    <scope>NUCLEOTIDE SEQUENCE</scope>
    <source>
        <strain evidence="4 5">cv. TO1000</strain>
    </source>
</reference>
<feature type="region of interest" description="Disordered" evidence="2">
    <location>
        <begin position="579"/>
        <end position="628"/>
    </location>
</feature>
<dbReference type="GO" id="GO:0004721">
    <property type="term" value="F:phosphoprotein phosphatase activity"/>
    <property type="evidence" value="ECO:0007669"/>
    <property type="project" value="UniProtKB-KW"/>
</dbReference>
<feature type="region of interest" description="Disordered" evidence="2">
    <location>
        <begin position="380"/>
        <end position="402"/>
    </location>
</feature>
<keyword evidence="1" id="KW-0378">Hydrolase</keyword>
<protein>
    <recommendedName>
        <fullName evidence="3">C2 tensin-type domain-containing protein</fullName>
    </recommendedName>
</protein>
<feature type="domain" description="C2 tensin-type" evidence="3">
    <location>
        <begin position="996"/>
        <end position="1125"/>
    </location>
</feature>
<dbReference type="PANTHER" id="PTHR45733">
    <property type="entry name" value="FORMIN-J"/>
    <property type="match status" value="1"/>
</dbReference>
<dbReference type="PANTHER" id="PTHR45733:SF10">
    <property type="entry name" value="FORMIN-LIKE PROTEIN 15A-RELATED"/>
    <property type="match status" value="1"/>
</dbReference>
<dbReference type="EnsemblPlants" id="Bo9g174980.1">
    <property type="protein sequence ID" value="Bo9g174980.1"/>
    <property type="gene ID" value="Bo9g174980"/>
</dbReference>
<dbReference type="Pfam" id="PF10409">
    <property type="entry name" value="PTEN_C2"/>
    <property type="match status" value="2"/>
</dbReference>
<dbReference type="OMA" id="FHEELDC"/>
<feature type="compositionally biased region" description="Basic and acidic residues" evidence="2">
    <location>
        <begin position="725"/>
        <end position="736"/>
    </location>
</feature>
<dbReference type="STRING" id="109376.A0A0D3EH03"/>
<organism evidence="4 5">
    <name type="scientific">Brassica oleracea var. oleracea</name>
    <dbReference type="NCBI Taxonomy" id="109376"/>
    <lineage>
        <taxon>Eukaryota</taxon>
        <taxon>Viridiplantae</taxon>
        <taxon>Streptophyta</taxon>
        <taxon>Embryophyta</taxon>
        <taxon>Tracheophyta</taxon>
        <taxon>Spermatophyta</taxon>
        <taxon>Magnoliopsida</taxon>
        <taxon>eudicotyledons</taxon>
        <taxon>Gunneridae</taxon>
        <taxon>Pentapetalae</taxon>
        <taxon>rosids</taxon>
        <taxon>malvids</taxon>
        <taxon>Brassicales</taxon>
        <taxon>Brassicaceae</taxon>
        <taxon>Brassiceae</taxon>
        <taxon>Brassica</taxon>
    </lineage>
</organism>
<accession>A0A0D3EH03</accession>
<evidence type="ECO:0000256" key="1">
    <source>
        <dbReference type="ARBA" id="ARBA00022912"/>
    </source>
</evidence>
<dbReference type="Gene3D" id="3.90.190.10">
    <property type="entry name" value="Protein tyrosine phosphatase superfamily"/>
    <property type="match status" value="2"/>
</dbReference>
<feature type="compositionally biased region" description="Basic and acidic residues" evidence="2">
    <location>
        <begin position="756"/>
        <end position="766"/>
    </location>
</feature>
<dbReference type="SMART" id="SM01326">
    <property type="entry name" value="PTEN_C2"/>
    <property type="match status" value="2"/>
</dbReference>
<proteinExistence type="predicted"/>
<dbReference type="HOGENOM" id="CLU_279819_0_0_1"/>
<feature type="region of interest" description="Disordered" evidence="2">
    <location>
        <begin position="688"/>
        <end position="782"/>
    </location>
</feature>
<evidence type="ECO:0000259" key="3">
    <source>
        <dbReference type="PROSITE" id="PS51182"/>
    </source>
</evidence>
<feature type="compositionally biased region" description="Basic and acidic residues" evidence="2">
    <location>
        <begin position="611"/>
        <end position="628"/>
    </location>
</feature>
<dbReference type="PROSITE" id="PS51182">
    <property type="entry name" value="C2_TENSIN"/>
    <property type="match status" value="2"/>
</dbReference>
<evidence type="ECO:0000313" key="5">
    <source>
        <dbReference type="Proteomes" id="UP000032141"/>
    </source>
</evidence>